<gene>
    <name evidence="7" type="ORF">LAL4801_06126</name>
</gene>
<evidence type="ECO:0000259" key="6">
    <source>
        <dbReference type="Pfam" id="PF13700"/>
    </source>
</evidence>
<keyword evidence="4" id="KW-0233">DNA recombination</keyword>
<dbReference type="InterPro" id="IPR047653">
    <property type="entry name" value="Tn3-like_transpos"/>
</dbReference>
<dbReference type="GO" id="GO:0003677">
    <property type="term" value="F:DNA binding"/>
    <property type="evidence" value="ECO:0007669"/>
    <property type="project" value="UniProtKB-KW"/>
</dbReference>
<name>A0A0M6YD82_9HYPH</name>
<evidence type="ECO:0000259" key="5">
    <source>
        <dbReference type="Pfam" id="PF01526"/>
    </source>
</evidence>
<keyword evidence="3" id="KW-0238">DNA-binding</keyword>
<evidence type="ECO:0000313" key="8">
    <source>
        <dbReference type="Proteomes" id="UP000048926"/>
    </source>
</evidence>
<evidence type="ECO:0000313" key="7">
    <source>
        <dbReference type="EMBL" id="CTQ47664.1"/>
    </source>
</evidence>
<evidence type="ECO:0000256" key="3">
    <source>
        <dbReference type="ARBA" id="ARBA00023125"/>
    </source>
</evidence>
<keyword evidence="8" id="KW-1185">Reference proteome</keyword>
<dbReference type="Pfam" id="PF13700">
    <property type="entry name" value="DUF4158"/>
    <property type="match status" value="1"/>
</dbReference>
<reference evidence="8" key="1">
    <citation type="submission" date="2015-07" db="EMBL/GenBank/DDBJ databases">
        <authorList>
            <person name="Rodrigo-Torres Lidia"/>
            <person name="Arahal R.David."/>
        </authorList>
    </citation>
    <scope>NUCLEOTIDE SEQUENCE [LARGE SCALE GENOMIC DNA]</scope>
    <source>
        <strain evidence="8">CECT 4801</strain>
    </source>
</reference>
<feature type="domain" description="DUF4158" evidence="6">
    <location>
        <begin position="11"/>
        <end position="169"/>
    </location>
</feature>
<dbReference type="AlphaFoldDB" id="A0A0M6YD82"/>
<dbReference type="RefSeq" id="WP_208984812.1">
    <property type="nucleotide sequence ID" value="NZ_CXST01000012.1"/>
</dbReference>
<evidence type="ECO:0000256" key="2">
    <source>
        <dbReference type="ARBA" id="ARBA00022578"/>
    </source>
</evidence>
<proteinExistence type="inferred from homology"/>
<organism evidence="7 8">
    <name type="scientific">Roseibium aggregatum</name>
    <dbReference type="NCBI Taxonomy" id="187304"/>
    <lineage>
        <taxon>Bacteria</taxon>
        <taxon>Pseudomonadati</taxon>
        <taxon>Pseudomonadota</taxon>
        <taxon>Alphaproteobacteria</taxon>
        <taxon>Hyphomicrobiales</taxon>
        <taxon>Stappiaceae</taxon>
        <taxon>Roseibium</taxon>
    </lineage>
</organism>
<evidence type="ECO:0000256" key="1">
    <source>
        <dbReference type="ARBA" id="ARBA00009402"/>
    </source>
</evidence>
<feature type="domain" description="Tn3 transposase DDE" evidence="5">
    <location>
        <begin position="573"/>
        <end position="959"/>
    </location>
</feature>
<protein>
    <submittedName>
        <fullName evidence="7">Transposase, TnpA family</fullName>
    </submittedName>
</protein>
<dbReference type="InterPro" id="IPR025296">
    <property type="entry name" value="DUF4158"/>
</dbReference>
<dbReference type="Pfam" id="PF01526">
    <property type="entry name" value="DDE_Tnp_Tn3"/>
    <property type="match status" value="1"/>
</dbReference>
<accession>A0A0M6YD82</accession>
<evidence type="ECO:0000256" key="4">
    <source>
        <dbReference type="ARBA" id="ARBA00023172"/>
    </source>
</evidence>
<dbReference type="InterPro" id="IPR002513">
    <property type="entry name" value="Tn3_Tnp_DDE_dom"/>
</dbReference>
<keyword evidence="2" id="KW-0815">Transposition</keyword>
<dbReference type="Proteomes" id="UP000048926">
    <property type="component" value="Unassembled WGS sequence"/>
</dbReference>
<sequence>MPARIYMIGPQRDALLALPEDETTVVRHHSLDVNDLAAINSARTPETRLGYALQLCCLRYPGRHLRRGELLPAVMLDHIAEQIGIDAEVIGGFARRTPTRYDQLLAIKARFGFTDLTKPMRATLRAWLEAEAVGLTNGRVLLGNFLDELRFRKIVISGITVVERMAAEAMHAAENRIIADIDNRLDPATHSRLDALIAEKTHDRQSRFSWLREPTPRVASASLVGILDKIALVRGIRTPAIDRRYEPRMEQFAREGVRYTAQAFQQMGSARRHVILVATLREFEATLTDTAIGMFDSLIGRAHLRARKRLEQTVAASADQGRDRLIRVADVLEAVSKAARAGGDIAAAVAAVASLDTIDADAALLRRTTRPGRDNAISEIGPEYRTFKRAGPRFLKAFTFEGRKGTAPLRAAMAILAELDGDWRTALPDGLPLGHIERRWQRYVVTDDKIDRTHWELATYSALAGALAAGDIWVPTSRLHRSLETLLSPSTDPVPAQVSDIPDPHVWLDARAAELDTALLKVSGGLTSGDPALFSGDRLRFPKEPKTDLAERDDGRQFVRTCYNLVPTTRITDVLSQVERWTGFTSHFGHVSTGLPPSDERSFLAAMIAEATNLGLSRMAEVCGVASRRTLLRMQTWHMREETFRAALGCLTDAIQAEPMAAWFGEGWRASADGQAYYLGGAGEAGGQVNAHYGRDPIVKIYTTITDRYAPLHQTVIAGTAGEAIHALDGILGHESNANLSALHVDGGGVSDIVFAVMDLLGLDFEPRIPRLSDRRLYSFEPPKRYGRLAPLFGNRLNRDLIVNHWPDIHRVIRAMRDRTITPSLILKKLSAYRQQNSLAAALREVGRIERTLFTLRWFKDPALRQLVTGELNKGEARNSLARAVAFHRLGRFRDRGIENQQMRAAALNLVTAAIILFNCRYLDRAVSELGSRGVKIDPALLSQLSPLGWDRINLTGDYVWSDGIELDADGLMPLRIPDSYRESMSR</sequence>
<comment type="similarity">
    <text evidence="1">Belongs to the transposase 7 family.</text>
</comment>
<dbReference type="EMBL" id="CXST01000012">
    <property type="protein sequence ID" value="CTQ47664.1"/>
    <property type="molecule type" value="Genomic_DNA"/>
</dbReference>
<dbReference type="NCBIfam" id="NF033527">
    <property type="entry name" value="transpos_Tn3"/>
    <property type="match status" value="1"/>
</dbReference>
<dbReference type="GO" id="GO:0004803">
    <property type="term" value="F:transposase activity"/>
    <property type="evidence" value="ECO:0007669"/>
    <property type="project" value="InterPro"/>
</dbReference>
<dbReference type="GO" id="GO:0006313">
    <property type="term" value="P:DNA transposition"/>
    <property type="evidence" value="ECO:0007669"/>
    <property type="project" value="InterPro"/>
</dbReference>